<protein>
    <submittedName>
        <fullName evidence="2">Uncharacterized protein</fullName>
    </submittedName>
</protein>
<dbReference type="EMBL" id="AZBU02000010">
    <property type="protein sequence ID" value="TKR62286.1"/>
    <property type="molecule type" value="Genomic_DNA"/>
</dbReference>
<accession>A0A4U5M0V1</accession>
<dbReference type="OrthoDB" id="10653404at2759"/>
<sequence>MLPPRSALTCLSQYGICFSRFCFSVRSQVSHQFWLFWLLQLSFQLRARHFFRRSGSLKPQGTHLKMSEAASPPVKRGRGRPRKSNPDGEVPPPIVIPATQEGTKMRKKANRSGFTPTEIEDLPEKRIRKLKIKSFPNEDEDSEPRSAFSIPRRSDSTEPSSSKFQSTSAGYSDSRCMISRKKELARQGDGAMSGYRGAESFQADSSRTTGRFC</sequence>
<evidence type="ECO:0000313" key="3">
    <source>
        <dbReference type="Proteomes" id="UP000298663"/>
    </source>
</evidence>
<evidence type="ECO:0000313" key="2">
    <source>
        <dbReference type="EMBL" id="TKR62286.1"/>
    </source>
</evidence>
<feature type="region of interest" description="Disordered" evidence="1">
    <location>
        <begin position="56"/>
        <end position="213"/>
    </location>
</feature>
<comment type="caution">
    <text evidence="2">The sequence shown here is derived from an EMBL/GenBank/DDBJ whole genome shotgun (WGS) entry which is preliminary data.</text>
</comment>
<reference evidence="2 3" key="1">
    <citation type="journal article" date="2015" name="Genome Biol.">
        <title>Comparative genomics of Steinernema reveals deeply conserved gene regulatory networks.</title>
        <authorList>
            <person name="Dillman A.R."/>
            <person name="Macchietto M."/>
            <person name="Porter C.F."/>
            <person name="Rogers A."/>
            <person name="Williams B."/>
            <person name="Antoshechkin I."/>
            <person name="Lee M.M."/>
            <person name="Goodwin Z."/>
            <person name="Lu X."/>
            <person name="Lewis E.E."/>
            <person name="Goodrich-Blair H."/>
            <person name="Stock S.P."/>
            <person name="Adams B.J."/>
            <person name="Sternberg P.W."/>
            <person name="Mortazavi A."/>
        </authorList>
    </citation>
    <scope>NUCLEOTIDE SEQUENCE [LARGE SCALE GENOMIC DNA]</scope>
    <source>
        <strain evidence="2 3">ALL</strain>
    </source>
</reference>
<name>A0A4U5M0V1_STECR</name>
<gene>
    <name evidence="2" type="ORF">L596_026269</name>
</gene>
<feature type="compositionally biased region" description="Polar residues" evidence="1">
    <location>
        <begin position="202"/>
        <end position="213"/>
    </location>
</feature>
<reference evidence="2 3" key="2">
    <citation type="journal article" date="2019" name="G3 (Bethesda)">
        <title>Hybrid Assembly of the Genome of the Entomopathogenic Nematode Steinernema carpocapsae Identifies the X-Chromosome.</title>
        <authorList>
            <person name="Serra L."/>
            <person name="Macchietto M."/>
            <person name="Macias-Munoz A."/>
            <person name="McGill C.J."/>
            <person name="Rodriguez I.M."/>
            <person name="Rodriguez B."/>
            <person name="Murad R."/>
            <person name="Mortazavi A."/>
        </authorList>
    </citation>
    <scope>NUCLEOTIDE SEQUENCE [LARGE SCALE GENOMIC DNA]</scope>
    <source>
        <strain evidence="2 3">ALL</strain>
    </source>
</reference>
<organism evidence="2 3">
    <name type="scientific">Steinernema carpocapsae</name>
    <name type="common">Entomopathogenic nematode</name>
    <dbReference type="NCBI Taxonomy" id="34508"/>
    <lineage>
        <taxon>Eukaryota</taxon>
        <taxon>Metazoa</taxon>
        <taxon>Ecdysozoa</taxon>
        <taxon>Nematoda</taxon>
        <taxon>Chromadorea</taxon>
        <taxon>Rhabditida</taxon>
        <taxon>Tylenchina</taxon>
        <taxon>Panagrolaimomorpha</taxon>
        <taxon>Strongyloidoidea</taxon>
        <taxon>Steinernematidae</taxon>
        <taxon>Steinernema</taxon>
    </lineage>
</organism>
<proteinExistence type="predicted"/>
<feature type="compositionally biased region" description="Polar residues" evidence="1">
    <location>
        <begin position="157"/>
        <end position="171"/>
    </location>
</feature>
<dbReference type="Proteomes" id="UP000298663">
    <property type="component" value="Unassembled WGS sequence"/>
</dbReference>
<dbReference type="AlphaFoldDB" id="A0A4U5M0V1"/>
<keyword evidence="3" id="KW-1185">Reference proteome</keyword>
<evidence type="ECO:0000256" key="1">
    <source>
        <dbReference type="SAM" id="MobiDB-lite"/>
    </source>
</evidence>